<feature type="transmembrane region" description="Helical" evidence="1">
    <location>
        <begin position="288"/>
        <end position="307"/>
    </location>
</feature>
<dbReference type="GO" id="GO:0016020">
    <property type="term" value="C:membrane"/>
    <property type="evidence" value="ECO:0007669"/>
    <property type="project" value="InterPro"/>
</dbReference>
<dbReference type="GeneID" id="20807990"/>
<evidence type="ECO:0008006" key="3">
    <source>
        <dbReference type="Google" id="ProtNLM"/>
    </source>
</evidence>
<dbReference type="GO" id="GO:0016286">
    <property type="term" value="F:small conductance calcium-activated potassium channel activity"/>
    <property type="evidence" value="ECO:0007669"/>
    <property type="project" value="InterPro"/>
</dbReference>
<protein>
    <recommendedName>
        <fullName evidence="3">Potassium channel domain-containing protein</fullName>
    </recommendedName>
</protein>
<feature type="transmembrane region" description="Helical" evidence="1">
    <location>
        <begin position="60"/>
        <end position="78"/>
    </location>
</feature>
<dbReference type="VEuPathDB" id="FungiDB:H257_05994"/>
<organism evidence="2">
    <name type="scientific">Aphanomyces astaci</name>
    <name type="common">Crayfish plague agent</name>
    <dbReference type="NCBI Taxonomy" id="112090"/>
    <lineage>
        <taxon>Eukaryota</taxon>
        <taxon>Sar</taxon>
        <taxon>Stramenopiles</taxon>
        <taxon>Oomycota</taxon>
        <taxon>Saprolegniomycetes</taxon>
        <taxon>Saprolegniales</taxon>
        <taxon>Verrucalvaceae</taxon>
        <taxon>Aphanomyces</taxon>
    </lineage>
</organism>
<dbReference type="PANTHER" id="PTHR10153">
    <property type="entry name" value="SMALL CONDUCTANCE CALCIUM-ACTIVATED POTASSIUM CHANNEL"/>
    <property type="match status" value="1"/>
</dbReference>
<name>W4GP34_APHAT</name>
<reference evidence="2" key="1">
    <citation type="submission" date="2013-12" db="EMBL/GenBank/DDBJ databases">
        <title>The Genome Sequence of Aphanomyces astaci APO3.</title>
        <authorList>
            <consortium name="The Broad Institute Genomics Platform"/>
            <person name="Russ C."/>
            <person name="Tyler B."/>
            <person name="van West P."/>
            <person name="Dieguez-Uribeondo J."/>
            <person name="Young S.K."/>
            <person name="Zeng Q."/>
            <person name="Gargeya S."/>
            <person name="Fitzgerald M."/>
            <person name="Abouelleil A."/>
            <person name="Alvarado L."/>
            <person name="Chapman S.B."/>
            <person name="Gainer-Dewar J."/>
            <person name="Goldberg J."/>
            <person name="Griggs A."/>
            <person name="Gujja S."/>
            <person name="Hansen M."/>
            <person name="Howarth C."/>
            <person name="Imamovic A."/>
            <person name="Ireland A."/>
            <person name="Larimer J."/>
            <person name="McCowan C."/>
            <person name="Murphy C."/>
            <person name="Pearson M."/>
            <person name="Poon T.W."/>
            <person name="Priest M."/>
            <person name="Roberts A."/>
            <person name="Saif S."/>
            <person name="Shea T."/>
            <person name="Sykes S."/>
            <person name="Wortman J."/>
            <person name="Nusbaum C."/>
            <person name="Birren B."/>
        </authorList>
    </citation>
    <scope>NUCLEOTIDE SEQUENCE [LARGE SCALE GENOMIC DNA]</scope>
    <source>
        <strain evidence="2">APO3</strain>
    </source>
</reference>
<keyword evidence="1" id="KW-0812">Transmembrane</keyword>
<evidence type="ECO:0000256" key="1">
    <source>
        <dbReference type="SAM" id="Phobius"/>
    </source>
</evidence>
<dbReference type="Gene3D" id="1.10.287.70">
    <property type="match status" value="1"/>
</dbReference>
<dbReference type="SUPFAM" id="SSF81324">
    <property type="entry name" value="Voltage-gated potassium channels"/>
    <property type="match status" value="1"/>
</dbReference>
<gene>
    <name evidence="2" type="ORF">H257_05994</name>
</gene>
<dbReference type="AlphaFoldDB" id="W4GP34"/>
<feature type="transmembrane region" description="Helical" evidence="1">
    <location>
        <begin position="98"/>
        <end position="118"/>
    </location>
</feature>
<accession>W4GP34</accession>
<keyword evidence="1" id="KW-0472">Membrane</keyword>
<feature type="transmembrane region" description="Helical" evidence="1">
    <location>
        <begin position="346"/>
        <end position="368"/>
    </location>
</feature>
<proteinExistence type="predicted"/>
<keyword evidence="1" id="KW-1133">Transmembrane helix</keyword>
<dbReference type="OrthoDB" id="433309at2759"/>
<dbReference type="RefSeq" id="XP_009829348.1">
    <property type="nucleotide sequence ID" value="XM_009831046.1"/>
</dbReference>
<feature type="transmembrane region" description="Helical" evidence="1">
    <location>
        <begin position="319"/>
        <end position="337"/>
    </location>
</feature>
<evidence type="ECO:0000313" key="2">
    <source>
        <dbReference type="EMBL" id="ETV81490.1"/>
    </source>
</evidence>
<dbReference type="InterPro" id="IPR015449">
    <property type="entry name" value="K_chnl_Ca-activ_SK"/>
</dbReference>
<dbReference type="STRING" id="112090.W4GP34"/>
<sequence length="513" mass="57320">MATHDGMDRPRSPKKSEVYEKQLLNRSASMDPVWQAATSQMAKMKCARVLRVRRYRIEQCMTLLSLVSVFATILVMQFEIVSSTHVVDVSSLRFDTVVLVFRTIVSATTLFLIGLILFRADTVCKLRIVTFRLPPHTKYYHPSAGLLMKILFEVALVSVHVPPGWNHPFMDTRFMSASILNTTTGLQSCPDESHRLAGSFCYKDLPWPSSQLDVVVFVRLYMLFRWLRHRLGFESVDIEWLGRSSSTSKIDTLIHIYALVVSGTEWHVQTQSLAFTVKYMFRKHPVRFAAVAFATTWMFTSVLVEFIEHAINVDLDSTVEALWLLVLTMSTAGLGSIPPKSFQGQVVVAMGGIVGGAIISALITSVLIQSLRVTDAEAAVVDILVARHVQTDHQVAAIHVLERFGQYVVLLTRHATTRTALRHAKTHLFWSTVTFQASRHALAHLNQSAMHVLDRKTAAVKFRTTALLSAPTAAHTAASMDALERKMHAVHSTLLVNAMAHRPGHSHRHPKGG</sequence>
<dbReference type="EMBL" id="KI913124">
    <property type="protein sequence ID" value="ETV81490.1"/>
    <property type="molecule type" value="Genomic_DNA"/>
</dbReference>